<dbReference type="GO" id="GO:0004332">
    <property type="term" value="F:fructose-bisphosphate aldolase activity"/>
    <property type="evidence" value="ECO:0007669"/>
    <property type="project" value="UniProtKB-EC"/>
</dbReference>
<name>A0A1I2KIX7_9FLAO</name>
<organism evidence="5 6">
    <name type="scientific">Salegentibacter agarivorans</name>
    <dbReference type="NCBI Taxonomy" id="345907"/>
    <lineage>
        <taxon>Bacteria</taxon>
        <taxon>Pseudomonadati</taxon>
        <taxon>Bacteroidota</taxon>
        <taxon>Flavobacteriia</taxon>
        <taxon>Flavobacteriales</taxon>
        <taxon>Flavobacteriaceae</taxon>
        <taxon>Salegentibacter</taxon>
    </lineage>
</organism>
<dbReference type="EC" id="4.1.2.13" evidence="1"/>
<evidence type="ECO:0000313" key="6">
    <source>
        <dbReference type="Proteomes" id="UP000199116"/>
    </source>
</evidence>
<dbReference type="GO" id="GO:0006096">
    <property type="term" value="P:glycolytic process"/>
    <property type="evidence" value="ECO:0007669"/>
    <property type="project" value="UniProtKB-KW"/>
</dbReference>
<accession>A0A1I2KIX7</accession>
<dbReference type="SMART" id="SM01133">
    <property type="entry name" value="DeoC"/>
    <property type="match status" value="1"/>
</dbReference>
<dbReference type="AlphaFoldDB" id="A0A1I2KIX7"/>
<evidence type="ECO:0000256" key="2">
    <source>
        <dbReference type="ARBA" id="ARBA00023239"/>
    </source>
</evidence>
<protein>
    <recommendedName>
        <fullName evidence="1">fructose-bisphosphate aldolase</fullName>
        <ecNumber evidence="1">4.1.2.13</ecNumber>
    </recommendedName>
</protein>
<dbReference type="PANTHER" id="PTHR47916:SF4">
    <property type="entry name" value="FRUCTOSE-BISPHOSPHATE ALDOLASE CLASS 1"/>
    <property type="match status" value="1"/>
</dbReference>
<dbReference type="RefSeq" id="WP_093302924.1">
    <property type="nucleotide sequence ID" value="NZ_FOOH01000003.1"/>
</dbReference>
<dbReference type="InterPro" id="IPR002915">
    <property type="entry name" value="DeoC/FbaB/LacD_aldolase"/>
</dbReference>
<dbReference type="PANTHER" id="PTHR47916">
    <property type="entry name" value="FRUCTOSE-BISPHOSPHATE ALDOLASE CLASS 1"/>
    <property type="match status" value="1"/>
</dbReference>
<reference evidence="6" key="1">
    <citation type="submission" date="2016-10" db="EMBL/GenBank/DDBJ databases">
        <authorList>
            <person name="Varghese N."/>
            <person name="Submissions S."/>
        </authorList>
    </citation>
    <scope>NUCLEOTIDE SEQUENCE [LARGE SCALE GENOMIC DNA]</scope>
    <source>
        <strain evidence="6">DSM 23515</strain>
    </source>
</reference>
<evidence type="ECO:0000256" key="4">
    <source>
        <dbReference type="ARBA" id="ARBA00049653"/>
    </source>
</evidence>
<dbReference type="CDD" id="cd00958">
    <property type="entry name" value="DhnA"/>
    <property type="match status" value="1"/>
</dbReference>
<proteinExistence type="inferred from homology"/>
<evidence type="ECO:0000256" key="1">
    <source>
        <dbReference type="ARBA" id="ARBA00013068"/>
    </source>
</evidence>
<evidence type="ECO:0000313" key="5">
    <source>
        <dbReference type="EMBL" id="SFF66249.1"/>
    </source>
</evidence>
<sequence>MKISKNIIGLLGEKADFYLEHVCEKITKDELQTPSKANIDKVFVQSNRNPQVLRSLSQLYNHGNLGGTGYLSILPVDQGIEHSAAFSFYKNPDYFDPENIIKLAIEAGCNGVASTFGVLGLNARKYAHKIPFIVKINHNELLTYPNKYDQTLFGKVKSAWNMGAVAVGATIYFGSEESNRQLKEIAEAFEEAHSLGMATILWCYTRNENFKTEKKDYHAAADVTGQANHIGVTIQADIIKQKLPTNNFGFKEIGFGKYDDEMYKTLTTEHPIDLCRLQVANCYMGKIGLINSGGGSKGESDLTEAVTTALINKRAGGSGLIMGRKAFQKPFIRGIELLHSVQQVYLEDSITIA</sequence>
<gene>
    <name evidence="5" type="ORF">SAMN04488033_103151</name>
</gene>
<comment type="similarity">
    <text evidence="4">Belongs to the DeoC/FbaB aldolase family. FbaB subfamily.</text>
</comment>
<dbReference type="Pfam" id="PF01791">
    <property type="entry name" value="DeoC"/>
    <property type="match status" value="1"/>
</dbReference>
<keyword evidence="2" id="KW-0456">Lyase</keyword>
<dbReference type="EMBL" id="FOOH01000003">
    <property type="protein sequence ID" value="SFF66249.1"/>
    <property type="molecule type" value="Genomic_DNA"/>
</dbReference>
<keyword evidence="6" id="KW-1185">Reference proteome</keyword>
<dbReference type="SUPFAM" id="SSF51569">
    <property type="entry name" value="Aldolase"/>
    <property type="match status" value="1"/>
</dbReference>
<dbReference type="NCBIfam" id="NF006707">
    <property type="entry name" value="PRK09250.1-4"/>
    <property type="match status" value="1"/>
</dbReference>
<dbReference type="Proteomes" id="UP000199116">
    <property type="component" value="Unassembled WGS sequence"/>
</dbReference>
<evidence type="ECO:0000256" key="3">
    <source>
        <dbReference type="ARBA" id="ARBA00023270"/>
    </source>
</evidence>
<keyword evidence="3" id="KW-0704">Schiff base</keyword>
<dbReference type="InterPro" id="IPR050456">
    <property type="entry name" value="DeoC/FbaB_aldolase"/>
</dbReference>
<dbReference type="Gene3D" id="3.20.20.70">
    <property type="entry name" value="Aldolase class I"/>
    <property type="match status" value="1"/>
</dbReference>
<dbReference type="InterPro" id="IPR041720">
    <property type="entry name" value="FbaB-like"/>
</dbReference>
<dbReference type="InterPro" id="IPR013785">
    <property type="entry name" value="Aldolase_TIM"/>
</dbReference>